<feature type="compositionally biased region" description="Basic and acidic residues" evidence="4">
    <location>
        <begin position="2275"/>
        <end position="2284"/>
    </location>
</feature>
<feature type="repeat" description="WD" evidence="2">
    <location>
        <begin position="450"/>
        <end position="491"/>
    </location>
</feature>
<feature type="coiled-coil region" evidence="3">
    <location>
        <begin position="837"/>
        <end position="882"/>
    </location>
</feature>
<evidence type="ECO:0000256" key="4">
    <source>
        <dbReference type="SAM" id="MobiDB-lite"/>
    </source>
</evidence>
<dbReference type="GO" id="GO:0006310">
    <property type="term" value="P:DNA recombination"/>
    <property type="evidence" value="ECO:0007669"/>
    <property type="project" value="UniProtKB-KW"/>
</dbReference>
<dbReference type="Gene3D" id="2.130.10.10">
    <property type="entry name" value="YVTN repeat-like/Quinoprotein amine dehydrogenase"/>
    <property type="match status" value="2"/>
</dbReference>
<dbReference type="Proteomes" id="UP000186817">
    <property type="component" value="Unassembled WGS sequence"/>
</dbReference>
<dbReference type="InterPro" id="IPR013762">
    <property type="entry name" value="Integrase-like_cat_sf"/>
</dbReference>
<dbReference type="OrthoDB" id="443428at2759"/>
<dbReference type="PANTHER" id="PTHR32215">
    <property type="entry name" value="CILIA- AND FLAGELLA-ASSOCIATED PROTEIN 57"/>
    <property type="match status" value="1"/>
</dbReference>
<feature type="region of interest" description="Disordered" evidence="4">
    <location>
        <begin position="1773"/>
        <end position="1817"/>
    </location>
</feature>
<evidence type="ECO:0000256" key="3">
    <source>
        <dbReference type="SAM" id="Coils"/>
    </source>
</evidence>
<feature type="compositionally biased region" description="Low complexity" evidence="4">
    <location>
        <begin position="2288"/>
        <end position="2307"/>
    </location>
</feature>
<dbReference type="InterPro" id="IPR052993">
    <property type="entry name" value="CFA-57"/>
</dbReference>
<dbReference type="InterPro" id="IPR036322">
    <property type="entry name" value="WD40_repeat_dom_sf"/>
</dbReference>
<keyword evidence="6" id="KW-1185">Reference proteome</keyword>
<dbReference type="GO" id="GO:0003677">
    <property type="term" value="F:DNA binding"/>
    <property type="evidence" value="ECO:0007669"/>
    <property type="project" value="InterPro"/>
</dbReference>
<dbReference type="PROSITE" id="PS50082">
    <property type="entry name" value="WD_REPEATS_2"/>
    <property type="match status" value="1"/>
</dbReference>
<evidence type="ECO:0000313" key="6">
    <source>
        <dbReference type="Proteomes" id="UP000186817"/>
    </source>
</evidence>
<feature type="coiled-coil region" evidence="3">
    <location>
        <begin position="1279"/>
        <end position="1306"/>
    </location>
</feature>
<comment type="caution">
    <text evidence="5">The sequence shown here is derived from an EMBL/GenBank/DDBJ whole genome shotgun (WGS) entry which is preliminary data.</text>
</comment>
<keyword evidence="2" id="KW-0853">WD repeat</keyword>
<dbReference type="InterPro" id="IPR001680">
    <property type="entry name" value="WD40_rpt"/>
</dbReference>
<dbReference type="Pfam" id="PF00400">
    <property type="entry name" value="WD40"/>
    <property type="match status" value="1"/>
</dbReference>
<dbReference type="SUPFAM" id="SSF50978">
    <property type="entry name" value="WD40 repeat-like"/>
    <property type="match status" value="2"/>
</dbReference>
<feature type="compositionally biased region" description="Basic and acidic residues" evidence="4">
    <location>
        <begin position="2309"/>
        <end position="2318"/>
    </location>
</feature>
<dbReference type="InterPro" id="IPR011010">
    <property type="entry name" value="DNA_brk_join_enz"/>
</dbReference>
<dbReference type="GO" id="GO:0015074">
    <property type="term" value="P:DNA integration"/>
    <property type="evidence" value="ECO:0007669"/>
    <property type="project" value="InterPro"/>
</dbReference>
<dbReference type="EMBL" id="LSRX01000309">
    <property type="protein sequence ID" value="OLQ00953.1"/>
    <property type="molecule type" value="Genomic_DNA"/>
</dbReference>
<feature type="coiled-coil region" evidence="3">
    <location>
        <begin position="1172"/>
        <end position="1199"/>
    </location>
</feature>
<protein>
    <submittedName>
        <fullName evidence="5">WD repeat-containing protein 65</fullName>
    </submittedName>
</protein>
<feature type="compositionally biased region" description="Polar residues" evidence="4">
    <location>
        <begin position="2253"/>
        <end position="2263"/>
    </location>
</feature>
<keyword evidence="3" id="KW-0175">Coiled coil</keyword>
<keyword evidence="1" id="KW-0233">DNA recombination</keyword>
<reference evidence="5 6" key="1">
    <citation type="submission" date="2016-02" db="EMBL/GenBank/DDBJ databases">
        <title>Genome analysis of coral dinoflagellate symbionts highlights evolutionary adaptations to a symbiotic lifestyle.</title>
        <authorList>
            <person name="Aranda M."/>
            <person name="Li Y."/>
            <person name="Liew Y.J."/>
            <person name="Baumgarten S."/>
            <person name="Simakov O."/>
            <person name="Wilson M."/>
            <person name="Piel J."/>
            <person name="Ashoor H."/>
            <person name="Bougouffa S."/>
            <person name="Bajic V.B."/>
            <person name="Ryu T."/>
            <person name="Ravasi T."/>
            <person name="Bayer T."/>
            <person name="Micklem G."/>
            <person name="Kim H."/>
            <person name="Bhak J."/>
            <person name="Lajeunesse T.C."/>
            <person name="Voolstra C.R."/>
        </authorList>
    </citation>
    <scope>NUCLEOTIDE SEQUENCE [LARGE SCALE GENOMIC DNA]</scope>
    <source>
        <strain evidence="5 6">CCMP2467</strain>
    </source>
</reference>
<accession>A0A1Q9E0L4</accession>
<evidence type="ECO:0000256" key="2">
    <source>
        <dbReference type="PROSITE-ProRule" id="PRU00221"/>
    </source>
</evidence>
<feature type="compositionally biased region" description="Low complexity" evidence="4">
    <location>
        <begin position="386"/>
        <end position="402"/>
    </location>
</feature>
<organism evidence="5 6">
    <name type="scientific">Symbiodinium microadriaticum</name>
    <name type="common">Dinoflagellate</name>
    <name type="synonym">Zooxanthella microadriatica</name>
    <dbReference type="NCBI Taxonomy" id="2951"/>
    <lineage>
        <taxon>Eukaryota</taxon>
        <taxon>Sar</taxon>
        <taxon>Alveolata</taxon>
        <taxon>Dinophyceae</taxon>
        <taxon>Suessiales</taxon>
        <taxon>Symbiodiniaceae</taxon>
        <taxon>Symbiodinium</taxon>
    </lineage>
</organism>
<gene>
    <name evidence="5" type="primary">Wdr65</name>
    <name evidence="5" type="ORF">AK812_SmicGene16347</name>
</gene>
<dbReference type="InterPro" id="IPR015943">
    <property type="entry name" value="WD40/YVTN_repeat-like_dom_sf"/>
</dbReference>
<evidence type="ECO:0000256" key="1">
    <source>
        <dbReference type="ARBA" id="ARBA00023172"/>
    </source>
</evidence>
<dbReference type="Gene3D" id="1.10.443.10">
    <property type="entry name" value="Intergrase catalytic core"/>
    <property type="match status" value="1"/>
</dbReference>
<dbReference type="Gene3D" id="1.10.287.1490">
    <property type="match status" value="1"/>
</dbReference>
<feature type="compositionally biased region" description="Polar residues" evidence="4">
    <location>
        <begin position="403"/>
        <end position="415"/>
    </location>
</feature>
<dbReference type="SUPFAM" id="SSF56349">
    <property type="entry name" value="DNA breaking-rejoining enzymes"/>
    <property type="match status" value="1"/>
</dbReference>
<evidence type="ECO:0000313" key="5">
    <source>
        <dbReference type="EMBL" id="OLQ00953.1"/>
    </source>
</evidence>
<feature type="region of interest" description="Disordered" evidence="4">
    <location>
        <begin position="385"/>
        <end position="415"/>
    </location>
</feature>
<dbReference type="SMART" id="SM00320">
    <property type="entry name" value="WD40"/>
    <property type="match status" value="6"/>
</dbReference>
<proteinExistence type="predicted"/>
<feature type="region of interest" description="Disordered" evidence="4">
    <location>
        <begin position="2239"/>
        <end position="2318"/>
    </location>
</feature>
<sequence length="2318" mass="259335">MAGATSPSDAAGGALSHVSSAEPDVSLRLTHAFGVYPSLIKDAVISLGDDAFAFCVGRHIALCHQSRQRLGFLGRDTRHRTITAMTKSANGKLIAVGERVGSDDASNQHASQISVLSLPKVESIGESKDMKDESLKVLHPTNKRLDIVDLAFTADGKHLVSLSSMPDSTVSYWRWDVEKLMSSHDMQIPVNRVLVNPSNVTQFSVGGYSYFRLWDYNPNDHGLNENPSLFPLKQEKQMKVVDHCWVLSVFLCAASEDGRVFVFEDGELREDVDVRAHIEKDESTGPKAVEREQAKELAKIMGEAGPTTASEPPPVRLTAVTAWLQGFVVGGDQGYIGVFRVDAKAHVESIGTFRMPGEKATMWNMSTSTEESSLVILSYEEHEPESLGSSSGIRSRGNSASRQSTVSRASSATGRQRNPMAKWALHTFPISQADLAVTGQLEVFTPVFRFGTHQGLITAMKPAFNRRIIASTAEDKMLKVWSFPTEEGEAMPMAFSPELSIQVSPYECASAMAVHPLGFQVAVILEDTVRIFHLTPPQASRTHFDLALKNPGGVAYSHGGSLLAVSSDNDVALIDPWRAVVIHLFSGRGGGHVSTVNEVLFSQDDRLLLSSGIAPHGAIYGWDLCSDTRERAFEHICKHATYTDLSFDCQRKLTVACVQPEGNLRVIGHLSSPQLEIHADNKLNVYTSNCLASALGLLFAGMRQGGVRVFRWPPNEGGVALLTELSLHAHSITKLTLSFDARYLFSGCEGGSVLCCEVAQHSVDSEGTQKRVTHTELDQKIVRFRYGERDKAAASKAQREDEKKARDLQQKLCEAVRAISATTASLDDLLMIPKAYLTDVLSEIRELEDRMQGLKHESDHILEQKENELQEKLISIQVERREEKKVSDEKYDNLFKQLQQTTERHTVEMQDANSNFDNKHKKLQDRFEGSISREYEKNSKLLDELQTLRDEFEEDKAKMQKAHEEQLVELRAAQENALREWRVEYDKVCNLLKSDGLKFEEALRQQESEYENQIVEILERERKALQDESEKATTALKDGVSMKQTIGMLQNQVKAKDAELIEAAQQQEELRKKLQASQEMVDKVRAQLKERERSLKVKDESLNKLREQMKHLESFRFVLFHKVRALEEERDPLEEQVNSLKTSVREMYNEFVREFRQKQKLDQALSDKVMRSSSLQQENVELRAQLIQLKKDGRRLIQEVETVLHPETTEDYTQMPKRLQAVLERHQKLLAWKHTEEKTEDVGEGELAKSKVLVEEMVIQRDLLFRKKEIATAAAAQTKRECEQDVRKLTSENAQLIVEMNTLRSENRNTLCSCVARDLAFEFYPLVALKWIEEPAKDTDDLFDEGYEYIRHIILEAWVDTKEVTLRADALLGAGVPSWAIELTARGSEASVPVQEDPERRRGDFPRNPTLQRASLQLALEAARPSNLVQTLAALDADVLAATTASSNASRVKLYESICRIAEVEAWPISQRTVRIFAGCLKQGRYRSIKVYFSAVLGHQLRTLGVAAPPEVQRCIVDSTRSALRGAGPARLKEHFHVPVLRKIFQTAAGQDGFRPSDPSHWADVLLICCWWMFREVEASAAQVSHVTMNMAAHEVTIMLPVQKNDSRGMLSSRTLKCACRAAVQALCPFHAMKRHLTRLSNSGREAVSSRAPLFPGEDGHVISKDSFVNLIRSTLQACDVETTKEYEGQVLHRFTGHIVRVSGAQWLHNLGVPLQMLQVLGRWSSLTILRYLQSAPLQVLPEVASAALQEGQHHRPRAAPWLMVSDPASSQETVILEDSDDPIAPGGIAQGRGRKRKARQAASASSGQQPVEEGSVGDLLTFGAPRREAGDSQAVEALTMEVATIKAALEDLQGRDSFIVQGRSRKHHRIGEPEAANMPSTWATVCGWRYGLSKFYRASWVGSSDIRTFTHSTEITARSGGFMSGGNGDSMDALASQAGAGSSVRAYLEARGITSVGTLAMVARDEDGYEEAIIRPLMAGFTTPAGRLELSAEEQPIARAVLLYMFNLAREARQAAAIATTPAAASPSSVTASAVSKQASSEKAPRTLPPKVWTEAVNRYNEVTVAGCKREFPIKRLIGAESIMARFHWEHTVSRCYTPLELGELISKRSFTSTNEVNHLATKKRPTKIQFDGESLQTEEEATWEPRSLWAVVDGLDAIRWCHILFQVGEEKQINLFFEEMICRARQRPNKIEVFREYYSAVSWGICMALNTGRTYKEATDEILNDVIMWNEYMAREPKEDKKRKRPDSHETVTTSPWTTKNPFGGKNGKGKGKKGDKGRDSSQWHGSQQWSPQRQWQRQSWQRGQPWRRDDGRHDE</sequence>
<feature type="compositionally biased region" description="Low complexity" evidence="4">
    <location>
        <begin position="1801"/>
        <end position="1810"/>
    </location>
</feature>
<feature type="coiled-coil region" evidence="3">
    <location>
        <begin position="931"/>
        <end position="1143"/>
    </location>
</feature>
<dbReference type="PANTHER" id="PTHR32215:SF0">
    <property type="entry name" value="CILIA- AND FLAGELLA-ASSOCIATED PROTEIN 57"/>
    <property type="match status" value="1"/>
</dbReference>
<name>A0A1Q9E0L4_SYMMI</name>